<protein>
    <submittedName>
        <fullName evidence="1">Uncharacterized protein</fullName>
    </submittedName>
</protein>
<dbReference type="OrthoDB" id="3025911at2759"/>
<dbReference type="EMBL" id="KN839181">
    <property type="protein sequence ID" value="KIJ90464.1"/>
    <property type="molecule type" value="Genomic_DNA"/>
</dbReference>
<reference evidence="2" key="2">
    <citation type="submission" date="2015-01" db="EMBL/GenBank/DDBJ databases">
        <title>Evolutionary Origins and Diversification of the Mycorrhizal Mutualists.</title>
        <authorList>
            <consortium name="DOE Joint Genome Institute"/>
            <consortium name="Mycorrhizal Genomics Consortium"/>
            <person name="Kohler A."/>
            <person name="Kuo A."/>
            <person name="Nagy L.G."/>
            <person name="Floudas D."/>
            <person name="Copeland A."/>
            <person name="Barry K.W."/>
            <person name="Cichocki N."/>
            <person name="Veneault-Fourrey C."/>
            <person name="LaButti K."/>
            <person name="Lindquist E.A."/>
            <person name="Lipzen A."/>
            <person name="Lundell T."/>
            <person name="Morin E."/>
            <person name="Murat C."/>
            <person name="Riley R."/>
            <person name="Ohm R."/>
            <person name="Sun H."/>
            <person name="Tunlid A."/>
            <person name="Henrissat B."/>
            <person name="Grigoriev I.V."/>
            <person name="Hibbett D.S."/>
            <person name="Martin F."/>
        </authorList>
    </citation>
    <scope>NUCLEOTIDE SEQUENCE [LARGE SCALE GENOMIC DNA]</scope>
    <source>
        <strain evidence="2">LaAM-08-1</strain>
    </source>
</reference>
<dbReference type="HOGENOM" id="CLU_033651_1_0_1"/>
<dbReference type="Proteomes" id="UP000054477">
    <property type="component" value="Unassembled WGS sequence"/>
</dbReference>
<keyword evidence="2" id="KW-1185">Reference proteome</keyword>
<gene>
    <name evidence="1" type="ORF">K443DRAFT_116563</name>
</gene>
<evidence type="ECO:0000313" key="1">
    <source>
        <dbReference type="EMBL" id="KIJ90464.1"/>
    </source>
</evidence>
<sequence>PWSVYYRVYTKDGAINTNTRIYANDPFTSRTLSRLITPPHTASSIKYHLCNIEGFPSNTISTLFESLFSQVAESDSTRLSIRCNSGPGLSEDEPIVIVVESAEKRSAAKERSDTLPDAALREPRYLYCRVIYKKEGAIHSKTPFDPDDDSLGRVDILLITPPHTVISLKSRIAKAEGISQEIRLLEDMDGEVQMSDDNPLSWSAQTYPGCTEDEPIVVLCGEVGEGNDKKPEPENRMFSTRITAQMSWIPGDPSWLPIKEDEALVTDGVGISANLYNSGSFRRLYEGYMAINSAGRKGCE</sequence>
<proteinExistence type="predicted"/>
<name>A0A0C9WH27_9AGAR</name>
<evidence type="ECO:0000313" key="2">
    <source>
        <dbReference type="Proteomes" id="UP000054477"/>
    </source>
</evidence>
<dbReference type="AlphaFoldDB" id="A0A0C9WH27"/>
<feature type="non-terminal residue" evidence="1">
    <location>
        <position position="1"/>
    </location>
</feature>
<organism evidence="1 2">
    <name type="scientific">Laccaria amethystina LaAM-08-1</name>
    <dbReference type="NCBI Taxonomy" id="1095629"/>
    <lineage>
        <taxon>Eukaryota</taxon>
        <taxon>Fungi</taxon>
        <taxon>Dikarya</taxon>
        <taxon>Basidiomycota</taxon>
        <taxon>Agaricomycotina</taxon>
        <taxon>Agaricomycetes</taxon>
        <taxon>Agaricomycetidae</taxon>
        <taxon>Agaricales</taxon>
        <taxon>Agaricineae</taxon>
        <taxon>Hydnangiaceae</taxon>
        <taxon>Laccaria</taxon>
    </lineage>
</organism>
<accession>A0A0C9WH27</accession>
<reference evidence="1 2" key="1">
    <citation type="submission" date="2014-04" db="EMBL/GenBank/DDBJ databases">
        <authorList>
            <consortium name="DOE Joint Genome Institute"/>
            <person name="Kuo A."/>
            <person name="Kohler A."/>
            <person name="Nagy L.G."/>
            <person name="Floudas D."/>
            <person name="Copeland A."/>
            <person name="Barry K.W."/>
            <person name="Cichocki N."/>
            <person name="Veneault-Fourrey C."/>
            <person name="LaButti K."/>
            <person name="Lindquist E.A."/>
            <person name="Lipzen A."/>
            <person name="Lundell T."/>
            <person name="Morin E."/>
            <person name="Murat C."/>
            <person name="Sun H."/>
            <person name="Tunlid A."/>
            <person name="Henrissat B."/>
            <person name="Grigoriev I.V."/>
            <person name="Hibbett D.S."/>
            <person name="Martin F."/>
            <person name="Nordberg H.P."/>
            <person name="Cantor M.N."/>
            <person name="Hua S.X."/>
        </authorList>
    </citation>
    <scope>NUCLEOTIDE SEQUENCE [LARGE SCALE GENOMIC DNA]</scope>
    <source>
        <strain evidence="1 2">LaAM-08-1</strain>
    </source>
</reference>